<accession>A0A9D1DTS6</accession>
<gene>
    <name evidence="2" type="ORF">IAB38_01555</name>
</gene>
<sequence>MRDELKYPRAFALMPVPVEMAYNEAELKVYNGVYCYVVSPCYIVRRCTDYMQDEYGIENDGFEVVFPRKYLGEQFEFNKRTIPGKKLDIVPELYPSVSYINRRKKYKNTIFLDYNQLTEDYEEAIKMRDKENEKLVMKHIINHDCLCIDRSCVDDDAYKDAINDKATEKIAIYNEEVNKYQEELNKLEPKEQVNKTGLIVKKYIIRK</sequence>
<evidence type="ECO:0000313" key="3">
    <source>
        <dbReference type="Proteomes" id="UP000824232"/>
    </source>
</evidence>
<evidence type="ECO:0000256" key="1">
    <source>
        <dbReference type="SAM" id="Coils"/>
    </source>
</evidence>
<dbReference type="EMBL" id="DVHC01000017">
    <property type="protein sequence ID" value="HIR58714.1"/>
    <property type="molecule type" value="Genomic_DNA"/>
</dbReference>
<reference evidence="2" key="2">
    <citation type="journal article" date="2021" name="PeerJ">
        <title>Extensive microbial diversity within the chicken gut microbiome revealed by metagenomics and culture.</title>
        <authorList>
            <person name="Gilroy R."/>
            <person name="Ravi A."/>
            <person name="Getino M."/>
            <person name="Pursley I."/>
            <person name="Horton D.L."/>
            <person name="Alikhan N.F."/>
            <person name="Baker D."/>
            <person name="Gharbi K."/>
            <person name="Hall N."/>
            <person name="Watson M."/>
            <person name="Adriaenssens E.M."/>
            <person name="Foster-Nyarko E."/>
            <person name="Jarju S."/>
            <person name="Secka A."/>
            <person name="Antonio M."/>
            <person name="Oren A."/>
            <person name="Chaudhuri R.R."/>
            <person name="La Ragione R."/>
            <person name="Hildebrand F."/>
            <person name="Pallen M.J."/>
        </authorList>
    </citation>
    <scope>NUCLEOTIDE SEQUENCE</scope>
    <source>
        <strain evidence="2">CHK184-20233</strain>
    </source>
</reference>
<proteinExistence type="predicted"/>
<name>A0A9D1DTS6_9FIRM</name>
<evidence type="ECO:0000313" key="2">
    <source>
        <dbReference type="EMBL" id="HIR58714.1"/>
    </source>
</evidence>
<keyword evidence="1" id="KW-0175">Coiled coil</keyword>
<organism evidence="2 3">
    <name type="scientific">Candidatus Onthousia excrementipullorum</name>
    <dbReference type="NCBI Taxonomy" id="2840884"/>
    <lineage>
        <taxon>Bacteria</taxon>
        <taxon>Bacillati</taxon>
        <taxon>Bacillota</taxon>
        <taxon>Bacilli</taxon>
        <taxon>Candidatus Onthousia</taxon>
    </lineage>
</organism>
<reference evidence="2" key="1">
    <citation type="submission" date="2020-10" db="EMBL/GenBank/DDBJ databases">
        <authorList>
            <person name="Gilroy R."/>
        </authorList>
    </citation>
    <scope>NUCLEOTIDE SEQUENCE</scope>
    <source>
        <strain evidence="2">CHK184-20233</strain>
    </source>
</reference>
<dbReference type="Proteomes" id="UP000824232">
    <property type="component" value="Unassembled WGS sequence"/>
</dbReference>
<comment type="caution">
    <text evidence="2">The sequence shown here is derived from an EMBL/GenBank/DDBJ whole genome shotgun (WGS) entry which is preliminary data.</text>
</comment>
<feature type="coiled-coil region" evidence="1">
    <location>
        <begin position="163"/>
        <end position="190"/>
    </location>
</feature>
<protein>
    <submittedName>
        <fullName evidence="2">Uncharacterized protein</fullName>
    </submittedName>
</protein>
<dbReference type="AlphaFoldDB" id="A0A9D1DTS6"/>